<comment type="caution">
    <text evidence="1">The sequence shown here is derived from an EMBL/GenBank/DDBJ whole genome shotgun (WGS) entry which is preliminary data.</text>
</comment>
<name>A0ACB9SDF5_9MYRT</name>
<evidence type="ECO:0000313" key="2">
    <source>
        <dbReference type="Proteomes" id="UP001057402"/>
    </source>
</evidence>
<keyword evidence="2" id="KW-1185">Reference proteome</keyword>
<evidence type="ECO:0000313" key="1">
    <source>
        <dbReference type="EMBL" id="KAI4388910.1"/>
    </source>
</evidence>
<proteinExistence type="predicted"/>
<sequence>MEGSEDPLANAMADLFTNLSSMVKSELQGTNNQLELLEKMNARVAKEYSGFGDVASGLRVFVELLSSKSSGFDDYVKEIDAIEHKVADFEAVVAMLDKHVTLLESKVQSVYQNFS</sequence>
<protein>
    <submittedName>
        <fullName evidence="1">Uncharacterized protein</fullName>
    </submittedName>
</protein>
<organism evidence="1 2">
    <name type="scientific">Melastoma candidum</name>
    <dbReference type="NCBI Taxonomy" id="119954"/>
    <lineage>
        <taxon>Eukaryota</taxon>
        <taxon>Viridiplantae</taxon>
        <taxon>Streptophyta</taxon>
        <taxon>Embryophyta</taxon>
        <taxon>Tracheophyta</taxon>
        <taxon>Spermatophyta</taxon>
        <taxon>Magnoliopsida</taxon>
        <taxon>eudicotyledons</taxon>
        <taxon>Gunneridae</taxon>
        <taxon>Pentapetalae</taxon>
        <taxon>rosids</taxon>
        <taxon>malvids</taxon>
        <taxon>Myrtales</taxon>
        <taxon>Melastomataceae</taxon>
        <taxon>Melastomatoideae</taxon>
        <taxon>Melastomateae</taxon>
        <taxon>Melastoma</taxon>
    </lineage>
</organism>
<dbReference type="Proteomes" id="UP001057402">
    <property type="component" value="Chromosome 1"/>
</dbReference>
<reference evidence="2" key="1">
    <citation type="journal article" date="2023" name="Front. Plant Sci.">
        <title>Chromosomal-level genome assembly of Melastoma candidum provides insights into trichome evolution.</title>
        <authorList>
            <person name="Zhong Y."/>
            <person name="Wu W."/>
            <person name="Sun C."/>
            <person name="Zou P."/>
            <person name="Liu Y."/>
            <person name="Dai S."/>
            <person name="Zhou R."/>
        </authorList>
    </citation>
    <scope>NUCLEOTIDE SEQUENCE [LARGE SCALE GENOMIC DNA]</scope>
</reference>
<accession>A0ACB9SDF5</accession>
<gene>
    <name evidence="1" type="ORF">MLD38_001198</name>
</gene>
<dbReference type="EMBL" id="CM042880">
    <property type="protein sequence ID" value="KAI4388910.1"/>
    <property type="molecule type" value="Genomic_DNA"/>
</dbReference>